<gene>
    <name evidence="2" type="ORF">SEPMUDRAFT_151952</name>
</gene>
<dbReference type="RefSeq" id="XP_016757257.1">
    <property type="nucleotide sequence ID" value="XM_016907147.1"/>
</dbReference>
<name>M3CZN5_SPHMS</name>
<dbReference type="HOGENOM" id="CLU_2677934_0_0_1"/>
<keyword evidence="3" id="KW-1185">Reference proteome</keyword>
<evidence type="ECO:0000313" key="2">
    <source>
        <dbReference type="EMBL" id="EMF09136.1"/>
    </source>
</evidence>
<protein>
    <submittedName>
        <fullName evidence="2">Uncharacterized protein</fullName>
    </submittedName>
</protein>
<dbReference type="AlphaFoldDB" id="M3CZN5"/>
<feature type="non-terminal residue" evidence="2">
    <location>
        <position position="75"/>
    </location>
</feature>
<feature type="transmembrane region" description="Helical" evidence="1">
    <location>
        <begin position="6"/>
        <end position="22"/>
    </location>
</feature>
<proteinExistence type="predicted"/>
<dbReference type="Proteomes" id="UP000016931">
    <property type="component" value="Unassembled WGS sequence"/>
</dbReference>
<keyword evidence="1" id="KW-0472">Membrane</keyword>
<organism evidence="2 3">
    <name type="scientific">Sphaerulina musiva (strain SO2202)</name>
    <name type="common">Poplar stem canker fungus</name>
    <name type="synonym">Septoria musiva</name>
    <dbReference type="NCBI Taxonomy" id="692275"/>
    <lineage>
        <taxon>Eukaryota</taxon>
        <taxon>Fungi</taxon>
        <taxon>Dikarya</taxon>
        <taxon>Ascomycota</taxon>
        <taxon>Pezizomycotina</taxon>
        <taxon>Dothideomycetes</taxon>
        <taxon>Dothideomycetidae</taxon>
        <taxon>Mycosphaerellales</taxon>
        <taxon>Mycosphaerellaceae</taxon>
        <taxon>Sphaerulina</taxon>
    </lineage>
</organism>
<dbReference type="GeneID" id="27904284"/>
<keyword evidence="1" id="KW-1133">Transmembrane helix</keyword>
<evidence type="ECO:0000313" key="3">
    <source>
        <dbReference type="Proteomes" id="UP000016931"/>
    </source>
</evidence>
<reference evidence="2 3" key="1">
    <citation type="journal article" date="2012" name="PLoS Pathog.">
        <title>Diverse lifestyles and strategies of plant pathogenesis encoded in the genomes of eighteen Dothideomycetes fungi.</title>
        <authorList>
            <person name="Ohm R.A."/>
            <person name="Feau N."/>
            <person name="Henrissat B."/>
            <person name="Schoch C.L."/>
            <person name="Horwitz B.A."/>
            <person name="Barry K.W."/>
            <person name="Condon B.J."/>
            <person name="Copeland A.C."/>
            <person name="Dhillon B."/>
            <person name="Glaser F."/>
            <person name="Hesse C.N."/>
            <person name="Kosti I."/>
            <person name="LaButti K."/>
            <person name="Lindquist E.A."/>
            <person name="Lucas S."/>
            <person name="Salamov A.A."/>
            <person name="Bradshaw R.E."/>
            <person name="Ciuffetti L."/>
            <person name="Hamelin R.C."/>
            <person name="Kema G.H.J."/>
            <person name="Lawrence C."/>
            <person name="Scott J.A."/>
            <person name="Spatafora J.W."/>
            <person name="Turgeon B.G."/>
            <person name="de Wit P.J.G.M."/>
            <person name="Zhong S."/>
            <person name="Goodwin S.B."/>
            <person name="Grigoriev I.V."/>
        </authorList>
    </citation>
    <scope>NUCLEOTIDE SEQUENCE [LARGE SCALE GENOMIC DNA]</scope>
    <source>
        <strain evidence="2 3">SO2202</strain>
    </source>
</reference>
<dbReference type="EMBL" id="KB456270">
    <property type="protein sequence ID" value="EMF09136.1"/>
    <property type="molecule type" value="Genomic_DNA"/>
</dbReference>
<accession>M3CZN5</accession>
<keyword evidence="1" id="KW-0812">Transmembrane</keyword>
<sequence length="75" mass="9192">MWEWVIMVYGWVGVFGLWGWWCDGSTRDRSQRSPAYMKVRIRWGARDYRIWIGWRFGLVGWWCDGSTRHGTQRYL</sequence>
<evidence type="ECO:0000256" key="1">
    <source>
        <dbReference type="SAM" id="Phobius"/>
    </source>
</evidence>